<evidence type="ECO:0000256" key="1">
    <source>
        <dbReference type="SAM" id="SignalP"/>
    </source>
</evidence>
<keyword evidence="1" id="KW-0732">Signal</keyword>
<proteinExistence type="predicted"/>
<feature type="signal peptide" evidence="1">
    <location>
        <begin position="1"/>
        <end position="20"/>
    </location>
</feature>
<feature type="chain" id="PRO_5012147490" description="Lipoprotein" evidence="1">
    <location>
        <begin position="21"/>
        <end position="110"/>
    </location>
</feature>
<dbReference type="Proteomes" id="UP000196531">
    <property type="component" value="Unassembled WGS sequence"/>
</dbReference>
<evidence type="ECO:0000313" key="3">
    <source>
        <dbReference type="Proteomes" id="UP000196531"/>
    </source>
</evidence>
<organism evidence="2 3">
    <name type="scientific">Halobacteriovorax marinus</name>
    <dbReference type="NCBI Taxonomy" id="97084"/>
    <lineage>
        <taxon>Bacteria</taxon>
        <taxon>Pseudomonadati</taxon>
        <taxon>Bdellovibrionota</taxon>
        <taxon>Bacteriovoracia</taxon>
        <taxon>Bacteriovoracales</taxon>
        <taxon>Halobacteriovoraceae</taxon>
        <taxon>Halobacteriovorax</taxon>
    </lineage>
</organism>
<dbReference type="PROSITE" id="PS51257">
    <property type="entry name" value="PROKAR_LIPOPROTEIN"/>
    <property type="match status" value="1"/>
</dbReference>
<dbReference type="AlphaFoldDB" id="A0A1Y5F499"/>
<gene>
    <name evidence="2" type="ORF">A9Q84_15395</name>
</gene>
<evidence type="ECO:0008006" key="4">
    <source>
        <dbReference type="Google" id="ProtNLM"/>
    </source>
</evidence>
<comment type="caution">
    <text evidence="2">The sequence shown here is derived from an EMBL/GenBank/DDBJ whole genome shotgun (WGS) entry which is preliminary data.</text>
</comment>
<evidence type="ECO:0000313" key="2">
    <source>
        <dbReference type="EMBL" id="OUR95225.1"/>
    </source>
</evidence>
<name>A0A1Y5F499_9BACT</name>
<reference evidence="3" key="1">
    <citation type="journal article" date="2017" name="Proc. Natl. Acad. Sci. U.S.A.">
        <title>Simulation of Deepwater Horizon oil plume reveals substrate specialization within a complex community of hydrocarbon-degraders.</title>
        <authorList>
            <person name="Hu P."/>
            <person name="Dubinsky E.A."/>
            <person name="Probst A.J."/>
            <person name="Wang J."/>
            <person name="Sieber C.M.K."/>
            <person name="Tom L.M."/>
            <person name="Gardinali P."/>
            <person name="Banfield J.F."/>
            <person name="Atlas R.M."/>
            <person name="Andersen G.L."/>
        </authorList>
    </citation>
    <scope>NUCLEOTIDE SEQUENCE [LARGE SCALE GENOMIC DNA]</scope>
</reference>
<accession>A0A1Y5F499</accession>
<dbReference type="EMBL" id="MAAO01000008">
    <property type="protein sequence ID" value="OUR95225.1"/>
    <property type="molecule type" value="Genomic_DNA"/>
</dbReference>
<sequence>MKKSLILIALTLSSISFASASSCHQSVADQYLDNARGTRFDYMPQISKDATYLETGSIYDIRRQADVGPFSEDKLIFVLTGSIHSGWFSSAIIVNPETCEIEGMQEIESE</sequence>
<protein>
    <recommendedName>
        <fullName evidence="4">Lipoprotein</fullName>
    </recommendedName>
</protein>